<dbReference type="InterPro" id="IPR001807">
    <property type="entry name" value="ClC"/>
</dbReference>
<keyword evidence="7" id="KW-1185">Reference proteome</keyword>
<dbReference type="PANTHER" id="PTHR43427">
    <property type="entry name" value="CHLORIDE CHANNEL PROTEIN CLC-E"/>
    <property type="match status" value="1"/>
</dbReference>
<protein>
    <submittedName>
        <fullName evidence="6">Chloride channel protein</fullName>
    </submittedName>
</protein>
<feature type="transmembrane region" description="Helical" evidence="5">
    <location>
        <begin position="380"/>
        <end position="405"/>
    </location>
</feature>
<feature type="transmembrane region" description="Helical" evidence="5">
    <location>
        <begin position="99"/>
        <end position="117"/>
    </location>
</feature>
<feature type="transmembrane region" description="Helical" evidence="5">
    <location>
        <begin position="341"/>
        <end position="374"/>
    </location>
</feature>
<dbReference type="InterPro" id="IPR050368">
    <property type="entry name" value="ClC-type_chloride_channel"/>
</dbReference>
<evidence type="ECO:0000256" key="2">
    <source>
        <dbReference type="ARBA" id="ARBA00022692"/>
    </source>
</evidence>
<evidence type="ECO:0000256" key="3">
    <source>
        <dbReference type="ARBA" id="ARBA00022989"/>
    </source>
</evidence>
<feature type="transmembrane region" description="Helical" evidence="5">
    <location>
        <begin position="194"/>
        <end position="215"/>
    </location>
</feature>
<keyword evidence="2 5" id="KW-0812">Transmembrane</keyword>
<evidence type="ECO:0000256" key="4">
    <source>
        <dbReference type="ARBA" id="ARBA00023136"/>
    </source>
</evidence>
<dbReference type="RefSeq" id="WP_249286561.1">
    <property type="nucleotide sequence ID" value="NZ_JACRWC010000048.1"/>
</dbReference>
<evidence type="ECO:0000256" key="5">
    <source>
        <dbReference type="SAM" id="Phobius"/>
    </source>
</evidence>
<gene>
    <name evidence="6" type="ORF">H8876_03600</name>
</gene>
<dbReference type="PANTHER" id="PTHR43427:SF12">
    <property type="entry name" value="CHLORIDE TRANSPORTER"/>
    <property type="match status" value="1"/>
</dbReference>
<dbReference type="GO" id="GO:0016020">
    <property type="term" value="C:membrane"/>
    <property type="evidence" value="ECO:0007669"/>
    <property type="project" value="UniProtKB-SubCell"/>
</dbReference>
<dbReference type="InterPro" id="IPR014743">
    <property type="entry name" value="Cl-channel_core"/>
</dbReference>
<dbReference type="GO" id="GO:0015108">
    <property type="term" value="F:chloride transmembrane transporter activity"/>
    <property type="evidence" value="ECO:0007669"/>
    <property type="project" value="InterPro"/>
</dbReference>
<organism evidence="6 7">
    <name type="scientific">Lentihominibacter faecis</name>
    <dbReference type="NCBI Taxonomy" id="2764712"/>
    <lineage>
        <taxon>Bacteria</taxon>
        <taxon>Bacillati</taxon>
        <taxon>Bacillota</taxon>
        <taxon>Clostridia</taxon>
        <taxon>Peptostreptococcales</taxon>
        <taxon>Anaerovoracaceae</taxon>
        <taxon>Lentihominibacter</taxon>
    </lineage>
</organism>
<sequence>MNKQGKIALISILATVLGAISSAVIWVVLKIMTLGMDLLWTILPAKLGAEHNLVYMMAVTITGGVIIGLWQKKFGLLPEELPQVMGRVKKEGSYPYDNLHILIVSALLPLIFGGVIGPEAGLTGVIVGLCCWVGDRLKCKGDELAALAQSSMGAALGVIFNAPFFGIVRNLGIDREEEKKKHSRARLVGKPVRIFIYCMGAAGGIAAFAGLGALFGGSAGLPRFDAKHTISWIQWAWFLGIVAAAILAGLCYLFFAKVSEKLGEMLQNHRIVSCVLAGVCIATGMYFLPLTTFSGEHEMGELMSSWEEYSAKILILTALAKMLLVNLCISLGWRGGSIFPLIFSGVAAGYAFAAITGIDPNFAVAAMTAGLYGYVSRKPVMTVAVLLMCFPPVYIFPLAGAAVIASKVPIPPKMHEEEKNCR</sequence>
<evidence type="ECO:0000313" key="6">
    <source>
        <dbReference type="EMBL" id="MBC5999084.1"/>
    </source>
</evidence>
<keyword evidence="4 5" id="KW-0472">Membrane</keyword>
<feature type="transmembrane region" description="Helical" evidence="5">
    <location>
        <begin position="52"/>
        <end position="70"/>
    </location>
</feature>
<evidence type="ECO:0000256" key="1">
    <source>
        <dbReference type="ARBA" id="ARBA00004141"/>
    </source>
</evidence>
<feature type="transmembrane region" description="Helical" evidence="5">
    <location>
        <begin position="152"/>
        <end position="173"/>
    </location>
</feature>
<dbReference type="Gene3D" id="1.10.3080.10">
    <property type="entry name" value="Clc chloride channel"/>
    <property type="match status" value="1"/>
</dbReference>
<keyword evidence="3 5" id="KW-1133">Transmembrane helix</keyword>
<feature type="transmembrane region" description="Helical" evidence="5">
    <location>
        <begin position="268"/>
        <end position="289"/>
    </location>
</feature>
<feature type="transmembrane region" description="Helical" evidence="5">
    <location>
        <begin position="235"/>
        <end position="256"/>
    </location>
</feature>
<dbReference type="Pfam" id="PF00654">
    <property type="entry name" value="Voltage_CLC"/>
    <property type="match status" value="1"/>
</dbReference>
<accession>A0A923NCV6</accession>
<dbReference type="AlphaFoldDB" id="A0A923NCV6"/>
<name>A0A923NCV6_9FIRM</name>
<dbReference type="EMBL" id="JACRWC010000048">
    <property type="protein sequence ID" value="MBC5999084.1"/>
    <property type="molecule type" value="Genomic_DNA"/>
</dbReference>
<feature type="transmembrane region" description="Helical" evidence="5">
    <location>
        <begin position="7"/>
        <end position="32"/>
    </location>
</feature>
<evidence type="ECO:0000313" key="7">
    <source>
        <dbReference type="Proteomes" id="UP000644115"/>
    </source>
</evidence>
<dbReference type="Proteomes" id="UP000644115">
    <property type="component" value="Unassembled WGS sequence"/>
</dbReference>
<dbReference type="CDD" id="cd00400">
    <property type="entry name" value="Voltage_gated_ClC"/>
    <property type="match status" value="1"/>
</dbReference>
<feature type="transmembrane region" description="Helical" evidence="5">
    <location>
        <begin position="309"/>
        <end position="329"/>
    </location>
</feature>
<reference evidence="6" key="1">
    <citation type="submission" date="2020-08" db="EMBL/GenBank/DDBJ databases">
        <authorList>
            <person name="Liu C."/>
            <person name="Sun Q."/>
        </authorList>
    </citation>
    <scope>NUCLEOTIDE SEQUENCE</scope>
    <source>
        <strain evidence="6">BX16</strain>
    </source>
</reference>
<dbReference type="SUPFAM" id="SSF81340">
    <property type="entry name" value="Clc chloride channel"/>
    <property type="match status" value="1"/>
</dbReference>
<proteinExistence type="predicted"/>
<comment type="caution">
    <text evidence="6">The sequence shown here is derived from an EMBL/GenBank/DDBJ whole genome shotgun (WGS) entry which is preliminary data.</text>
</comment>
<comment type="subcellular location">
    <subcellularLocation>
        <location evidence="1">Membrane</location>
        <topology evidence="1">Multi-pass membrane protein</topology>
    </subcellularLocation>
</comment>